<sequence>MLMQPNLAKFCFLKSQGQGLQTAKLLKLTEHKTWSPIPLVNVYYVEHNLIKNTLLQIKVYAIYISENAKPIIIFSLSQFDFFLNLFFGGTTYTYSEFALVCVMLAMLAGVGMSHEGHDHSESPGSSPGATAGSHGGSAAAGMSPHLFSTTLFASLVFFVVSLNY</sequence>
<comment type="caution">
    <text evidence="1">The sequence shown here is derived from an EMBL/GenBank/DDBJ whole genome shotgun (WGS) entry which is preliminary data.</text>
</comment>
<reference evidence="2" key="1">
    <citation type="journal article" date="2023" name="G3 (Bethesda)">
        <title>Genome assembly and association tests identify interacting loci associated with vigor, precocity, and sex in interspecific pistachio rootstocks.</title>
        <authorList>
            <person name="Palmer W."/>
            <person name="Jacygrad E."/>
            <person name="Sagayaradj S."/>
            <person name="Cavanaugh K."/>
            <person name="Han R."/>
            <person name="Bertier L."/>
            <person name="Beede B."/>
            <person name="Kafkas S."/>
            <person name="Golino D."/>
            <person name="Preece J."/>
            <person name="Michelmore R."/>
        </authorList>
    </citation>
    <scope>NUCLEOTIDE SEQUENCE [LARGE SCALE GENOMIC DNA]</scope>
</reference>
<organism evidence="1 2">
    <name type="scientific">Pistacia integerrima</name>
    <dbReference type="NCBI Taxonomy" id="434235"/>
    <lineage>
        <taxon>Eukaryota</taxon>
        <taxon>Viridiplantae</taxon>
        <taxon>Streptophyta</taxon>
        <taxon>Embryophyta</taxon>
        <taxon>Tracheophyta</taxon>
        <taxon>Spermatophyta</taxon>
        <taxon>Magnoliopsida</taxon>
        <taxon>eudicotyledons</taxon>
        <taxon>Gunneridae</taxon>
        <taxon>Pentapetalae</taxon>
        <taxon>rosids</taxon>
        <taxon>malvids</taxon>
        <taxon>Sapindales</taxon>
        <taxon>Anacardiaceae</taxon>
        <taxon>Pistacia</taxon>
    </lineage>
</organism>
<name>A0ACC0ZDU5_9ROSI</name>
<evidence type="ECO:0000313" key="2">
    <source>
        <dbReference type="Proteomes" id="UP001163603"/>
    </source>
</evidence>
<proteinExistence type="predicted"/>
<dbReference type="Proteomes" id="UP001163603">
    <property type="component" value="Chromosome 1"/>
</dbReference>
<protein>
    <submittedName>
        <fullName evidence="1">Uncharacterized protein</fullName>
    </submittedName>
</protein>
<dbReference type="EMBL" id="CM047736">
    <property type="protein sequence ID" value="KAJ0051340.1"/>
    <property type="molecule type" value="Genomic_DNA"/>
</dbReference>
<evidence type="ECO:0000313" key="1">
    <source>
        <dbReference type="EMBL" id="KAJ0051340.1"/>
    </source>
</evidence>
<gene>
    <name evidence="1" type="ORF">Pint_02899</name>
</gene>
<accession>A0ACC0ZDU5</accession>
<keyword evidence="2" id="KW-1185">Reference proteome</keyword>